<evidence type="ECO:0000256" key="7">
    <source>
        <dbReference type="ARBA" id="ARBA00022989"/>
    </source>
</evidence>
<evidence type="ECO:0000256" key="1">
    <source>
        <dbReference type="ARBA" id="ARBA00004651"/>
    </source>
</evidence>
<feature type="transmembrane region" description="Helical" evidence="10">
    <location>
        <begin position="258"/>
        <end position="281"/>
    </location>
</feature>
<gene>
    <name evidence="12" type="ORF">WNY58_03865</name>
</gene>
<dbReference type="Pfam" id="PF12792">
    <property type="entry name" value="CSS-motif"/>
    <property type="match status" value="1"/>
</dbReference>
<dbReference type="Proteomes" id="UP001449225">
    <property type="component" value="Unassembled WGS sequence"/>
</dbReference>
<evidence type="ECO:0000256" key="5">
    <source>
        <dbReference type="ARBA" id="ARBA00022692"/>
    </source>
</evidence>
<evidence type="ECO:0000256" key="8">
    <source>
        <dbReference type="ARBA" id="ARBA00023136"/>
    </source>
</evidence>
<keyword evidence="7 10" id="KW-1133">Transmembrane helix</keyword>
<dbReference type="EC" id="3.1.4.52" evidence="2"/>
<dbReference type="PANTHER" id="PTHR33121">
    <property type="entry name" value="CYCLIC DI-GMP PHOSPHODIESTERASE PDEF"/>
    <property type="match status" value="1"/>
</dbReference>
<sequence>MTSLTNLPRFNKILPHAAIALLITVAITIFFVYQQIEARKKLQYSHLTLKAQQLSAWLDTNFSIINNVLMEVEPLTADTCDSEMLFELRSLMFNVAPVVEIGMVNSAGELICTSWQRHHNAIKVNPPPDQYGLRFVGPLNVEYMQQPAFVLARTLRDGSEVNALVRIRWLKNQLKNYASELGFTALIDSDTGNPIVTNGLYSRPKPATHLPIDFDLIIQAYFQNNREQIAVYSPLTTLPKLSIVISDEKSILIDNDELISPTGFLVLFIIWLALTAVGYMLSNYLSDSRHQLKRALKRDEFINYYQPIVAHRDKKIMGVEVLMRWQHPVEGLKSPITFIPEAIATGYLNLMTSQQLAKCYTELKHLIDKDPDFIVTINISACHLLSQQAITEFIRYKTRIPGLVLEVTEDVLIDETNESIQHAFITLTQAGIQIAIDDFGTGYCGLSYLSQLPVTYLKADKSFIAAIGTDGMHTHVLEMIVDLAQKLELTVIAEGVETTEQLDYLTQLKIELHQGWLYSKALPAKVLLEQIEQRGFTLSIPASLHKKTA</sequence>
<dbReference type="PANTHER" id="PTHR33121:SF80">
    <property type="entry name" value="CYCLIC DI-GMP PHOSPHODIESTERASE PDEL"/>
    <property type="match status" value="1"/>
</dbReference>
<keyword evidence="4" id="KW-0973">c-di-GMP</keyword>
<reference evidence="12 13" key="1">
    <citation type="submission" date="2024-03" db="EMBL/GenBank/DDBJ databases">
        <title>Community enrichment and isolation of bacterial strains for fucoidan degradation.</title>
        <authorList>
            <person name="Sichert A."/>
        </authorList>
    </citation>
    <scope>NUCLEOTIDE SEQUENCE [LARGE SCALE GENOMIC DNA]</scope>
    <source>
        <strain evidence="12 13">AS76</strain>
    </source>
</reference>
<evidence type="ECO:0000256" key="10">
    <source>
        <dbReference type="SAM" id="Phobius"/>
    </source>
</evidence>
<evidence type="ECO:0000256" key="2">
    <source>
        <dbReference type="ARBA" id="ARBA00012282"/>
    </source>
</evidence>
<feature type="transmembrane region" description="Helical" evidence="10">
    <location>
        <begin position="13"/>
        <end position="33"/>
    </location>
</feature>
<feature type="domain" description="EAL" evidence="11">
    <location>
        <begin position="285"/>
        <end position="535"/>
    </location>
</feature>
<dbReference type="SUPFAM" id="SSF141868">
    <property type="entry name" value="EAL domain-like"/>
    <property type="match status" value="1"/>
</dbReference>
<dbReference type="Pfam" id="PF00563">
    <property type="entry name" value="EAL"/>
    <property type="match status" value="1"/>
</dbReference>
<dbReference type="RefSeq" id="WP_342853785.1">
    <property type="nucleotide sequence ID" value="NZ_JBBMRA010000002.1"/>
</dbReference>
<keyword evidence="13" id="KW-1185">Reference proteome</keyword>
<keyword evidence="8 10" id="KW-0472">Membrane</keyword>
<dbReference type="InterPro" id="IPR035919">
    <property type="entry name" value="EAL_sf"/>
</dbReference>
<comment type="catalytic activity">
    <reaction evidence="9">
        <text>3',3'-c-di-GMP + H2O = 5'-phosphoguanylyl(3'-&gt;5')guanosine + H(+)</text>
        <dbReference type="Rhea" id="RHEA:24902"/>
        <dbReference type="ChEBI" id="CHEBI:15377"/>
        <dbReference type="ChEBI" id="CHEBI:15378"/>
        <dbReference type="ChEBI" id="CHEBI:58754"/>
        <dbReference type="ChEBI" id="CHEBI:58805"/>
        <dbReference type="EC" id="3.1.4.52"/>
    </reaction>
</comment>
<evidence type="ECO:0000259" key="11">
    <source>
        <dbReference type="PROSITE" id="PS50883"/>
    </source>
</evidence>
<name>A0ABU9TP89_9GAMM</name>
<dbReference type="SMART" id="SM00052">
    <property type="entry name" value="EAL"/>
    <property type="match status" value="1"/>
</dbReference>
<keyword evidence="3" id="KW-1003">Cell membrane</keyword>
<accession>A0ABU9TP89</accession>
<keyword evidence="5 10" id="KW-0812">Transmembrane</keyword>
<protein>
    <recommendedName>
        <fullName evidence="2">cyclic-guanylate-specific phosphodiesterase</fullName>
        <ecNumber evidence="2">3.1.4.52</ecNumber>
    </recommendedName>
</protein>
<evidence type="ECO:0000256" key="4">
    <source>
        <dbReference type="ARBA" id="ARBA00022636"/>
    </source>
</evidence>
<proteinExistence type="predicted"/>
<evidence type="ECO:0000256" key="6">
    <source>
        <dbReference type="ARBA" id="ARBA00022801"/>
    </source>
</evidence>
<organism evidence="12 13">
    <name type="scientific">Neptuniibacter pectenicola</name>
    <dbReference type="NCBI Taxonomy" id="1806669"/>
    <lineage>
        <taxon>Bacteria</taxon>
        <taxon>Pseudomonadati</taxon>
        <taxon>Pseudomonadota</taxon>
        <taxon>Gammaproteobacteria</taxon>
        <taxon>Oceanospirillales</taxon>
        <taxon>Oceanospirillaceae</taxon>
        <taxon>Neptuniibacter</taxon>
    </lineage>
</organism>
<dbReference type="InterPro" id="IPR001633">
    <property type="entry name" value="EAL_dom"/>
</dbReference>
<comment type="subcellular location">
    <subcellularLocation>
        <location evidence="1">Cell membrane</location>
        <topology evidence="1">Multi-pass membrane protein</topology>
    </subcellularLocation>
</comment>
<dbReference type="InterPro" id="IPR024744">
    <property type="entry name" value="CSS-motif_dom"/>
</dbReference>
<evidence type="ECO:0000256" key="3">
    <source>
        <dbReference type="ARBA" id="ARBA00022475"/>
    </source>
</evidence>
<keyword evidence="6" id="KW-0378">Hydrolase</keyword>
<evidence type="ECO:0000313" key="12">
    <source>
        <dbReference type="EMBL" id="MEM5535525.1"/>
    </source>
</evidence>
<comment type="caution">
    <text evidence="12">The sequence shown here is derived from an EMBL/GenBank/DDBJ whole genome shotgun (WGS) entry which is preliminary data.</text>
</comment>
<dbReference type="InterPro" id="IPR050706">
    <property type="entry name" value="Cyclic-di-GMP_PDE-like"/>
</dbReference>
<dbReference type="CDD" id="cd01948">
    <property type="entry name" value="EAL"/>
    <property type="match status" value="1"/>
</dbReference>
<evidence type="ECO:0000313" key="13">
    <source>
        <dbReference type="Proteomes" id="UP001449225"/>
    </source>
</evidence>
<evidence type="ECO:0000256" key="9">
    <source>
        <dbReference type="ARBA" id="ARBA00034290"/>
    </source>
</evidence>
<dbReference type="Gene3D" id="3.20.20.450">
    <property type="entry name" value="EAL domain"/>
    <property type="match status" value="1"/>
</dbReference>
<dbReference type="PROSITE" id="PS50883">
    <property type="entry name" value="EAL"/>
    <property type="match status" value="1"/>
</dbReference>
<dbReference type="EMBL" id="JBBMRA010000002">
    <property type="protein sequence ID" value="MEM5535525.1"/>
    <property type="molecule type" value="Genomic_DNA"/>
</dbReference>